<dbReference type="AlphaFoldDB" id="A0A430ANK1"/>
<comment type="subcellular location">
    <subcellularLocation>
        <location evidence="5">Cytoplasm</location>
    </subcellularLocation>
</comment>
<dbReference type="PROSITE" id="PS50075">
    <property type="entry name" value="CARRIER"/>
    <property type="match status" value="1"/>
</dbReference>
<dbReference type="OrthoDB" id="6462171at2"/>
<sequence>MTTKETVLDILESITGSDEVKEVLDMDLYDEGILDSLGTVQLLVELENQLDVTVPVSEFDRSDWGTPQQIIDQVVSLQG</sequence>
<dbReference type="NCBIfam" id="TIGR01688">
    <property type="entry name" value="dltC"/>
    <property type="match status" value="1"/>
</dbReference>
<comment type="PTM">
    <text evidence="5">4'-phosphopantetheine is transferred from CoA to a specific serine of apo-DCP.</text>
</comment>
<dbReference type="GO" id="GO:0036370">
    <property type="term" value="F:D-alanyl carrier activity"/>
    <property type="evidence" value="ECO:0007669"/>
    <property type="project" value="UniProtKB-UniRule"/>
</dbReference>
<reference evidence="7 8" key="1">
    <citation type="submission" date="2017-05" db="EMBL/GenBank/DDBJ databases">
        <title>Vagococcus spp. assemblies.</title>
        <authorList>
            <person name="Gulvik C.A."/>
        </authorList>
    </citation>
    <scope>NUCLEOTIDE SEQUENCE [LARGE SCALE GENOMIC DNA]</scope>
    <source>
        <strain evidence="7 8">CCUG 51432</strain>
    </source>
</reference>
<feature type="modified residue" description="O-(pantetheine 4'-phosphoryl)serine" evidence="5">
    <location>
        <position position="36"/>
    </location>
</feature>
<dbReference type="UniPathway" id="UPA00556"/>
<dbReference type="InterPro" id="IPR003230">
    <property type="entry name" value="DltC"/>
</dbReference>
<evidence type="ECO:0000256" key="1">
    <source>
        <dbReference type="ARBA" id="ARBA00022450"/>
    </source>
</evidence>
<protein>
    <recommendedName>
        <fullName evidence="5">D-alanyl carrier protein</fullName>
        <shortName evidence="5">DCP</shortName>
    </recommendedName>
    <alternativeName>
        <fullName evidence="5">D-alanine--poly(phosphoribitol) ligase subunit 2</fullName>
    </alternativeName>
</protein>
<evidence type="ECO:0000313" key="7">
    <source>
        <dbReference type="EMBL" id="RSU09702.1"/>
    </source>
</evidence>
<comment type="function">
    <text evidence="5">Carrier protein involved in the D-alanylation of lipoteichoic acid (LTA). The loading of thioester-linked D-alanine onto DltC is catalyzed by D-alanine--D-alanyl carrier protein ligase DltA. The DltC-carried D-alanyl group is further transferred to cell membrane phosphatidylglycerol (PG) by forming an ester bond, probably catalyzed by DltD. D-alanylation of LTA plays an important role in modulating the properties of the cell wall in Gram-positive bacteria, influencing the net charge of the cell wall.</text>
</comment>
<keyword evidence="1 5" id="KW-0596">Phosphopantetheine</keyword>
<comment type="similarity">
    <text evidence="5">Belongs to the DltC family.</text>
</comment>
<dbReference type="GO" id="GO:0071555">
    <property type="term" value="P:cell wall organization"/>
    <property type="evidence" value="ECO:0007669"/>
    <property type="project" value="UniProtKB-KW"/>
</dbReference>
<keyword evidence="2 5" id="KW-0963">Cytoplasm</keyword>
<comment type="caution">
    <text evidence="7">The sequence shown here is derived from an EMBL/GenBank/DDBJ whole genome shotgun (WGS) entry which is preliminary data.</text>
</comment>
<evidence type="ECO:0000256" key="5">
    <source>
        <dbReference type="HAMAP-Rule" id="MF_00565"/>
    </source>
</evidence>
<evidence type="ECO:0000313" key="8">
    <source>
        <dbReference type="Proteomes" id="UP000287605"/>
    </source>
</evidence>
<dbReference type="EMBL" id="NGKA01000019">
    <property type="protein sequence ID" value="RSU09702.1"/>
    <property type="molecule type" value="Genomic_DNA"/>
</dbReference>
<name>A0A430ANK1_9ENTE</name>
<feature type="domain" description="Carrier" evidence="6">
    <location>
        <begin position="1"/>
        <end position="78"/>
    </location>
</feature>
<proteinExistence type="inferred from homology"/>
<keyword evidence="3 5" id="KW-0597">Phosphoprotein</keyword>
<accession>A0A430ANK1</accession>
<keyword evidence="4 5" id="KW-0961">Cell wall biogenesis/degradation</keyword>
<dbReference type="HAMAP" id="MF_00565">
    <property type="entry name" value="DltC"/>
    <property type="match status" value="1"/>
</dbReference>
<dbReference type="RefSeq" id="WP_126809787.1">
    <property type="nucleotide sequence ID" value="NZ_NGKA01000019.1"/>
</dbReference>
<organism evidence="7 8">
    <name type="scientific">Vagococcus elongatus</name>
    <dbReference type="NCBI Taxonomy" id="180344"/>
    <lineage>
        <taxon>Bacteria</taxon>
        <taxon>Bacillati</taxon>
        <taxon>Bacillota</taxon>
        <taxon>Bacilli</taxon>
        <taxon>Lactobacillales</taxon>
        <taxon>Enterococcaceae</taxon>
        <taxon>Vagococcus</taxon>
    </lineage>
</organism>
<evidence type="ECO:0000259" key="6">
    <source>
        <dbReference type="PROSITE" id="PS50075"/>
    </source>
</evidence>
<dbReference type="InterPro" id="IPR009081">
    <property type="entry name" value="PP-bd_ACP"/>
</dbReference>
<dbReference type="GO" id="GO:0016874">
    <property type="term" value="F:ligase activity"/>
    <property type="evidence" value="ECO:0007669"/>
    <property type="project" value="UniProtKB-KW"/>
</dbReference>
<dbReference type="Proteomes" id="UP000287605">
    <property type="component" value="Unassembled WGS sequence"/>
</dbReference>
<dbReference type="GO" id="GO:0070395">
    <property type="term" value="P:lipoteichoic acid biosynthetic process"/>
    <property type="evidence" value="ECO:0007669"/>
    <property type="project" value="UniProtKB-UniRule"/>
</dbReference>
<evidence type="ECO:0000256" key="2">
    <source>
        <dbReference type="ARBA" id="ARBA00022490"/>
    </source>
</evidence>
<evidence type="ECO:0000256" key="3">
    <source>
        <dbReference type="ARBA" id="ARBA00022553"/>
    </source>
</evidence>
<keyword evidence="7" id="KW-0436">Ligase</keyword>
<dbReference type="SUPFAM" id="SSF47336">
    <property type="entry name" value="ACP-like"/>
    <property type="match status" value="1"/>
</dbReference>
<dbReference type="Pfam" id="PF00550">
    <property type="entry name" value="PP-binding"/>
    <property type="match status" value="1"/>
</dbReference>
<evidence type="ECO:0000256" key="4">
    <source>
        <dbReference type="ARBA" id="ARBA00023316"/>
    </source>
</evidence>
<keyword evidence="8" id="KW-1185">Reference proteome</keyword>
<dbReference type="Gene3D" id="1.10.1200.10">
    <property type="entry name" value="ACP-like"/>
    <property type="match status" value="1"/>
</dbReference>
<dbReference type="NCBIfam" id="NF003464">
    <property type="entry name" value="PRK05087.1"/>
    <property type="match status" value="1"/>
</dbReference>
<dbReference type="InterPro" id="IPR036736">
    <property type="entry name" value="ACP-like_sf"/>
</dbReference>
<comment type="pathway">
    <text evidence="5">Cell wall biogenesis; lipoteichoic acid biosynthesis.</text>
</comment>
<gene>
    <name evidence="5" type="primary">dltC</name>
    <name evidence="7" type="ORF">CBF29_11030</name>
</gene>
<dbReference type="GO" id="GO:0005737">
    <property type="term" value="C:cytoplasm"/>
    <property type="evidence" value="ECO:0007669"/>
    <property type="project" value="UniProtKB-SubCell"/>
</dbReference>